<evidence type="ECO:0000256" key="1">
    <source>
        <dbReference type="ARBA" id="ARBA00004141"/>
    </source>
</evidence>
<dbReference type="SUPFAM" id="SSF103473">
    <property type="entry name" value="MFS general substrate transporter"/>
    <property type="match status" value="1"/>
</dbReference>
<dbReference type="Proteomes" id="UP000397656">
    <property type="component" value="Chromosome 1"/>
</dbReference>
<dbReference type="GO" id="GO:0005886">
    <property type="term" value="C:plasma membrane"/>
    <property type="evidence" value="ECO:0007669"/>
    <property type="project" value="TreeGrafter"/>
</dbReference>
<dbReference type="GO" id="GO:0046943">
    <property type="term" value="F:carboxylic acid transmembrane transporter activity"/>
    <property type="evidence" value="ECO:0007669"/>
    <property type="project" value="TreeGrafter"/>
</dbReference>
<dbReference type="AlphaFoldDB" id="A0A643G6Y4"/>
<evidence type="ECO:0000256" key="3">
    <source>
        <dbReference type="ARBA" id="ARBA00022989"/>
    </source>
</evidence>
<dbReference type="RefSeq" id="WP_150983383.1">
    <property type="nucleotide sequence ID" value="NZ_CP062803.1"/>
</dbReference>
<dbReference type="FunFam" id="1.20.1250.20:FF:000253">
    <property type="entry name" value="Transporter, major facilitator family"/>
    <property type="match status" value="1"/>
</dbReference>
<evidence type="ECO:0000259" key="5">
    <source>
        <dbReference type="PROSITE" id="PS50850"/>
    </source>
</evidence>
<evidence type="ECO:0000313" key="7">
    <source>
        <dbReference type="Proteomes" id="UP000397656"/>
    </source>
</evidence>
<evidence type="ECO:0000313" key="6">
    <source>
        <dbReference type="EMBL" id="QOT78252.1"/>
    </source>
</evidence>
<dbReference type="PANTHER" id="PTHR23508">
    <property type="entry name" value="CARBOXYLIC ACID TRANSPORTER PROTEIN HOMOLOG"/>
    <property type="match status" value="1"/>
</dbReference>
<protein>
    <submittedName>
        <fullName evidence="6">MFS transporter</fullName>
    </submittedName>
</protein>
<dbReference type="InterPro" id="IPR005829">
    <property type="entry name" value="Sugar_transporter_CS"/>
</dbReference>
<dbReference type="PANTHER" id="PTHR23508:SF10">
    <property type="entry name" value="CARBOXYLIC ACID TRANSPORTER PROTEIN HOMOLOG"/>
    <property type="match status" value="1"/>
</dbReference>
<dbReference type="PROSITE" id="PS00217">
    <property type="entry name" value="SUGAR_TRANSPORT_2"/>
    <property type="match status" value="1"/>
</dbReference>
<sequence>MDNKTPVAAAAANPAMVSSLAPTASVDAGGNLFSWYGDASPRQKRAFWSCKVGYMLDGMDTQMLSFVIPTLIATWGISLADAGFIGTLTLLASALGGWAAGVLSDRIGRVRTLQLTVVWFAVFTGLCGLAQNYEQLLAARALMGFGFGGEWTAGAVLIGEVIRARDRGKAVGLVQSGWAIGWGLTAILYAVLFSVMPAELAWRALFLIGLLPALLVVVIRRYVKEPDVYEKEKAAQGKASDRPRFTEIFSPKLLSTTVRAALLATGAQGGYYAITTWLPTYLKTERHLTVMGTGGYLAMIIFGSWVGYLVSSYLTDRLGRKPNFILFAVGSMTVAFGYTMLPLSNGAMFWLGFPLGFFASGIFSGMGAFLTELFPTRVRGSGQGFCYNFGRAVGALFPFLIGALSKQYGLGASIGIFAAAAYGVLIIAALTLPETRGRELEAAGM</sequence>
<comment type="subcellular location">
    <subcellularLocation>
        <location evidence="1">Membrane</location>
        <topology evidence="1">Multi-pass membrane protein</topology>
    </subcellularLocation>
</comment>
<dbReference type="GeneID" id="98401175"/>
<proteinExistence type="predicted"/>
<gene>
    <name evidence="6" type="ORF">F7R26_009700</name>
</gene>
<dbReference type="CDD" id="cd17371">
    <property type="entry name" value="MFS_MucK"/>
    <property type="match status" value="1"/>
</dbReference>
<dbReference type="InterPro" id="IPR036259">
    <property type="entry name" value="MFS_trans_sf"/>
</dbReference>
<organism evidence="6 7">
    <name type="scientific">Cupriavidus basilensis</name>
    <dbReference type="NCBI Taxonomy" id="68895"/>
    <lineage>
        <taxon>Bacteria</taxon>
        <taxon>Pseudomonadati</taxon>
        <taxon>Pseudomonadota</taxon>
        <taxon>Betaproteobacteria</taxon>
        <taxon>Burkholderiales</taxon>
        <taxon>Burkholderiaceae</taxon>
        <taxon>Cupriavidus</taxon>
    </lineage>
</organism>
<dbReference type="FunFam" id="1.20.1250.20:FF:000346">
    <property type="entry name" value="Transporter, major facilitator family"/>
    <property type="match status" value="1"/>
</dbReference>
<keyword evidence="4" id="KW-0472">Membrane</keyword>
<dbReference type="Gene3D" id="1.20.1250.20">
    <property type="entry name" value="MFS general substrate transporter like domains"/>
    <property type="match status" value="2"/>
</dbReference>
<dbReference type="PROSITE" id="PS50850">
    <property type="entry name" value="MFS"/>
    <property type="match status" value="1"/>
</dbReference>
<evidence type="ECO:0000256" key="2">
    <source>
        <dbReference type="ARBA" id="ARBA00022692"/>
    </source>
</evidence>
<dbReference type="EMBL" id="CP062803">
    <property type="protein sequence ID" value="QOT78252.1"/>
    <property type="molecule type" value="Genomic_DNA"/>
</dbReference>
<accession>A0A643G6Y4</accession>
<dbReference type="Pfam" id="PF07690">
    <property type="entry name" value="MFS_1"/>
    <property type="match status" value="1"/>
</dbReference>
<dbReference type="InterPro" id="IPR011701">
    <property type="entry name" value="MFS"/>
</dbReference>
<reference evidence="6 7" key="1">
    <citation type="submission" date="2020-10" db="EMBL/GenBank/DDBJ databases">
        <title>Complete genome sequence of Cupriavidus basilensis CCUG 49340T.</title>
        <authorList>
            <person name="Salva-Serra F."/>
            <person name="Donoso R.A."/>
            <person name="Cho K.H."/>
            <person name="Yoo J.A."/>
            <person name="Lee K."/>
            <person name="Yoon S.-H."/>
            <person name="Perez-Pantoja D."/>
            <person name="Moore E.R.B."/>
        </authorList>
    </citation>
    <scope>NUCLEOTIDE SEQUENCE [LARGE SCALE GENOMIC DNA]</scope>
    <source>
        <strain evidence="7">CCUG 49340</strain>
    </source>
</reference>
<feature type="domain" description="Major facilitator superfamily (MFS) profile" evidence="5">
    <location>
        <begin position="46"/>
        <end position="436"/>
    </location>
</feature>
<keyword evidence="2" id="KW-0812">Transmembrane</keyword>
<name>A0A643G6Y4_9BURK</name>
<keyword evidence="3" id="KW-1133">Transmembrane helix</keyword>
<dbReference type="InterPro" id="IPR020846">
    <property type="entry name" value="MFS_dom"/>
</dbReference>
<evidence type="ECO:0000256" key="4">
    <source>
        <dbReference type="ARBA" id="ARBA00023136"/>
    </source>
</evidence>